<dbReference type="SUPFAM" id="SSF49785">
    <property type="entry name" value="Galactose-binding domain-like"/>
    <property type="match status" value="1"/>
</dbReference>
<name>A0ABW4DMN5_9LACO</name>
<dbReference type="EMBL" id="JBHTOF010000089">
    <property type="protein sequence ID" value="MFD1465905.1"/>
    <property type="molecule type" value="Genomic_DNA"/>
</dbReference>
<reference evidence="2" key="1">
    <citation type="journal article" date="2019" name="Int. J. Syst. Evol. Microbiol.">
        <title>The Global Catalogue of Microorganisms (GCM) 10K type strain sequencing project: providing services to taxonomists for standard genome sequencing and annotation.</title>
        <authorList>
            <consortium name="The Broad Institute Genomics Platform"/>
            <consortium name="The Broad Institute Genome Sequencing Center for Infectious Disease"/>
            <person name="Wu L."/>
            <person name="Ma J."/>
        </authorList>
    </citation>
    <scope>NUCLEOTIDE SEQUENCE [LARGE SCALE GENOMIC DNA]</scope>
    <source>
        <strain evidence="2">CCM 8951</strain>
    </source>
</reference>
<evidence type="ECO:0000313" key="1">
    <source>
        <dbReference type="EMBL" id="MFD1465905.1"/>
    </source>
</evidence>
<keyword evidence="2" id="KW-1185">Reference proteome</keyword>
<dbReference type="RefSeq" id="WP_125578517.1">
    <property type="nucleotide sequence ID" value="NZ_JBHTOF010000089.1"/>
</dbReference>
<evidence type="ECO:0008006" key="3">
    <source>
        <dbReference type="Google" id="ProtNLM"/>
    </source>
</evidence>
<comment type="caution">
    <text evidence="1">The sequence shown here is derived from an EMBL/GenBank/DDBJ whole genome shotgun (WGS) entry which is preliminary data.</text>
</comment>
<evidence type="ECO:0000313" key="2">
    <source>
        <dbReference type="Proteomes" id="UP001597244"/>
    </source>
</evidence>
<gene>
    <name evidence="1" type="ORF">ACFQ4L_07510</name>
</gene>
<proteinExistence type="predicted"/>
<dbReference type="Gene3D" id="2.60.120.260">
    <property type="entry name" value="Galactose-binding domain-like"/>
    <property type="match status" value="1"/>
</dbReference>
<dbReference type="Proteomes" id="UP001597244">
    <property type="component" value="Unassembled WGS sequence"/>
</dbReference>
<dbReference type="InterPro" id="IPR008979">
    <property type="entry name" value="Galactose-bd-like_sf"/>
</dbReference>
<organism evidence="1 2">
    <name type="scientific">Lapidilactobacillus mulanensis</name>
    <dbReference type="NCBI Taxonomy" id="2485999"/>
    <lineage>
        <taxon>Bacteria</taxon>
        <taxon>Bacillati</taxon>
        <taxon>Bacillota</taxon>
        <taxon>Bacilli</taxon>
        <taxon>Lactobacillales</taxon>
        <taxon>Lactobacillaceae</taxon>
        <taxon>Lapidilactobacillus</taxon>
    </lineage>
</organism>
<protein>
    <recommendedName>
        <fullName evidence="3">Carbohydrate-binding protein</fullName>
    </recommendedName>
</protein>
<accession>A0ABW4DMN5</accession>
<sequence length="264" mass="30112">MTIKLSLQHENKILAEASATNNTYLAWRSQYTLGDYYQVEVEKAPVYLVVQLDAAIRPALIYLTERNWTYRLPFNLQREWPYPDGAFLGKNHYATVRVATAAEIASQTNLSVNSYDQHEASAAYPHASSNAETRGETVFYAKNAIDGLVANESHGNYPFQSWGINEQHDAYLQLDFGRTVEVNQLGIVLRADYPHDSYWKKITVDFSDGSHETITLQKLATEQFFEIKPRQIKGLRLDHLQKDEDSSTFPALTEIEVFGQNIEQ</sequence>